<dbReference type="InterPro" id="IPR036397">
    <property type="entry name" value="RNaseH_sf"/>
</dbReference>
<dbReference type="Gene3D" id="3.30.420.10">
    <property type="entry name" value="Ribonuclease H-like superfamily/Ribonuclease H"/>
    <property type="match status" value="1"/>
</dbReference>
<dbReference type="PROSITE" id="PS50994">
    <property type="entry name" value="INTEGRASE"/>
    <property type="match status" value="1"/>
</dbReference>
<evidence type="ECO:0000259" key="1">
    <source>
        <dbReference type="PROSITE" id="PS50994"/>
    </source>
</evidence>
<protein>
    <recommendedName>
        <fullName evidence="1">Integrase catalytic domain-containing protein</fullName>
    </recommendedName>
</protein>
<dbReference type="PANTHER" id="PTHR48475">
    <property type="entry name" value="RIBONUCLEASE H"/>
    <property type="match status" value="1"/>
</dbReference>
<organism evidence="2">
    <name type="scientific">Nicotiana tabacum</name>
    <name type="common">Common tobacco</name>
    <dbReference type="NCBI Taxonomy" id="4097"/>
    <lineage>
        <taxon>Eukaryota</taxon>
        <taxon>Viridiplantae</taxon>
        <taxon>Streptophyta</taxon>
        <taxon>Embryophyta</taxon>
        <taxon>Tracheophyta</taxon>
        <taxon>Spermatophyta</taxon>
        <taxon>Magnoliopsida</taxon>
        <taxon>eudicotyledons</taxon>
        <taxon>Gunneridae</taxon>
        <taxon>Pentapetalae</taxon>
        <taxon>asterids</taxon>
        <taxon>lamiids</taxon>
        <taxon>Solanales</taxon>
        <taxon>Solanaceae</taxon>
        <taxon>Nicotianoideae</taxon>
        <taxon>Nicotianeae</taxon>
        <taxon>Nicotiana</taxon>
    </lineage>
</organism>
<sequence length="293" mass="32985">MTGIPLEVAVHKLTLDSNIAPSRTAAIGHKEAVIVSETTSRVWTLFTDGTSNVKWSGDWTPREWSITHIPREENMEADALANLGSSKEIKESDSGTVVQLMHSLLDVDGYYEVNTTNLVWDWRNEIIDYLEHGKLPEDTKASRALQTKAARYCFKRGQLYRKSFQGSLARCLGASEANYIMREVHEGIRGNHSGPYQKIGEREVVDLLWENIICRFEIPKGIACDNMPQFIGAKVTKFLEGLKIKRVTSLPYHPNAKGQAELTNKVIVQNLKNILEAAKGKCAEELPRVLWAY</sequence>
<dbReference type="PaxDb" id="4097-A0A1S3Z9C3"/>
<dbReference type="SMR" id="A0A1S3Z9C3"/>
<reference evidence="2" key="1">
    <citation type="submission" date="2025-08" db="UniProtKB">
        <authorList>
            <consortium name="RefSeq"/>
        </authorList>
    </citation>
    <scope>IDENTIFICATION</scope>
</reference>
<feature type="domain" description="Integrase catalytic" evidence="1">
    <location>
        <begin position="151"/>
        <end position="293"/>
    </location>
</feature>
<dbReference type="SUPFAM" id="SSF53098">
    <property type="entry name" value="Ribonuclease H-like"/>
    <property type="match status" value="1"/>
</dbReference>
<proteinExistence type="predicted"/>
<dbReference type="OrthoDB" id="1734717at2759"/>
<dbReference type="InterPro" id="IPR001584">
    <property type="entry name" value="Integrase_cat-core"/>
</dbReference>
<gene>
    <name evidence="2" type="primary">LOC107784436</name>
</gene>
<dbReference type="AlphaFoldDB" id="A0A1S3Z9C3"/>
<dbReference type="InterPro" id="IPR012337">
    <property type="entry name" value="RNaseH-like_sf"/>
</dbReference>
<dbReference type="GO" id="GO:0015074">
    <property type="term" value="P:DNA integration"/>
    <property type="evidence" value="ECO:0007669"/>
    <property type="project" value="InterPro"/>
</dbReference>
<dbReference type="GO" id="GO:0003676">
    <property type="term" value="F:nucleic acid binding"/>
    <property type="evidence" value="ECO:0007669"/>
    <property type="project" value="InterPro"/>
</dbReference>
<evidence type="ECO:0000313" key="2">
    <source>
        <dbReference type="RefSeq" id="XP_016461055.1"/>
    </source>
</evidence>
<name>A0A1S3Z9C3_TOBAC</name>
<dbReference type="RefSeq" id="XP_016461055.1">
    <property type="nucleotide sequence ID" value="XM_016605569.1"/>
</dbReference>
<dbReference type="PANTHER" id="PTHR48475:SF2">
    <property type="entry name" value="RIBONUCLEASE H"/>
    <property type="match status" value="1"/>
</dbReference>
<dbReference type="KEGG" id="nta:107784436"/>
<accession>A0A1S3Z9C3</accession>